<dbReference type="SUPFAM" id="SSF51197">
    <property type="entry name" value="Clavaminate synthase-like"/>
    <property type="match status" value="1"/>
</dbReference>
<dbReference type="RefSeq" id="XP_014570174.1">
    <property type="nucleotide sequence ID" value="XM_014714688.1"/>
</dbReference>
<gene>
    <name evidence="5" type="primary">Mo02346</name>
    <name evidence="5" type="ORF">E5Q_02346</name>
</gene>
<proteinExistence type="predicted"/>
<feature type="region of interest" description="Disordered" evidence="3">
    <location>
        <begin position="345"/>
        <end position="372"/>
    </location>
</feature>
<dbReference type="GO" id="GO:0016491">
    <property type="term" value="F:oxidoreductase activity"/>
    <property type="evidence" value="ECO:0007669"/>
    <property type="project" value="UniProtKB-KW"/>
</dbReference>
<dbReference type="InterPro" id="IPR042098">
    <property type="entry name" value="TauD-like_sf"/>
</dbReference>
<dbReference type="HOGENOM" id="CLU_041041_2_1_1"/>
<dbReference type="AlphaFoldDB" id="G7DYM9"/>
<evidence type="ECO:0000313" key="6">
    <source>
        <dbReference type="Proteomes" id="UP000009131"/>
    </source>
</evidence>
<evidence type="ECO:0000256" key="2">
    <source>
        <dbReference type="ARBA" id="ARBA00023194"/>
    </source>
</evidence>
<sequence length="372" mass="41568">MPSVAQLTSGQHDPVLDLLAPYSEFPKEIRGKTVWTATEYANAPERWISRWTEQQLEDLSEAADRWAASGRPLTEITKETFQVSPRLAELFGQLREDLINGKGFALIKGMSTDAWGVQKSATAYLGIGAQIGVVVSQNRKGHTLGHVRDLGNDPNDISKVRIYSTAAKQYFHTDSSDLVGLLCLARALEGGESDIVSAHHVWNCLQKERPDIAELLTTPTFHFDRKGEVSDGQRPFVTKPIYHYLDGKVSSFFDPYYVKSIARHVEAGLIEAHTPQQLEAFEVLEQIASREALHMILDVGDLQFVADTHVFHARTAYKDYAPPAPRRHLLRLWLATPESQGGWKLPYPDSKLDKRGGIQVNSQPETCPLEAE</sequence>
<dbReference type="OrthoDB" id="272271at2759"/>
<keyword evidence="6" id="KW-1185">Reference proteome</keyword>
<reference evidence="5 6" key="2">
    <citation type="journal article" date="2012" name="Open Biol.">
        <title>Characteristics of nucleosomes and linker DNA regions on the genome of the basidiomycete Mixia osmundae revealed by mono- and dinucleosome mapping.</title>
        <authorList>
            <person name="Nishida H."/>
            <person name="Kondo S."/>
            <person name="Matsumoto T."/>
            <person name="Suzuki Y."/>
            <person name="Yoshikawa H."/>
            <person name="Taylor T.D."/>
            <person name="Sugiyama J."/>
        </authorList>
    </citation>
    <scope>NUCLEOTIDE SEQUENCE [LARGE SCALE GENOMIC DNA]</scope>
    <source>
        <strain evidence="6">CBS 9802 / IAM 14324 / JCM 22182 / KY 12970</strain>
    </source>
</reference>
<dbReference type="Gene3D" id="3.60.130.10">
    <property type="entry name" value="Clavaminate synthase-like"/>
    <property type="match status" value="1"/>
</dbReference>
<evidence type="ECO:0000313" key="5">
    <source>
        <dbReference type="EMBL" id="GAA95689.1"/>
    </source>
</evidence>
<dbReference type="InterPro" id="IPR050411">
    <property type="entry name" value="AlphaKG_dependent_hydroxylases"/>
</dbReference>
<dbReference type="InterPro" id="IPR003819">
    <property type="entry name" value="TauD/TfdA-like"/>
</dbReference>
<keyword evidence="2" id="KW-0045">Antibiotic biosynthesis</keyword>
<dbReference type="STRING" id="764103.G7DYM9"/>
<evidence type="ECO:0000256" key="1">
    <source>
        <dbReference type="ARBA" id="ARBA00023002"/>
    </source>
</evidence>
<dbReference type="InParanoid" id="G7DYM9"/>
<dbReference type="OMA" id="GWKLPFW"/>
<protein>
    <recommendedName>
        <fullName evidence="4">TauD/TfdA-like domain-containing protein</fullName>
    </recommendedName>
</protein>
<comment type="caution">
    <text evidence="5">The sequence shown here is derived from an EMBL/GenBank/DDBJ whole genome shotgun (WGS) entry which is preliminary data.</text>
</comment>
<dbReference type="eggNOG" id="ENOG502QWD7">
    <property type="taxonomic scope" value="Eukaryota"/>
</dbReference>
<dbReference type="PANTHER" id="PTHR10696:SF56">
    <property type="entry name" value="TAUD_TFDA-LIKE DOMAIN-CONTAINING PROTEIN"/>
    <property type="match status" value="1"/>
</dbReference>
<dbReference type="Proteomes" id="UP000009131">
    <property type="component" value="Unassembled WGS sequence"/>
</dbReference>
<evidence type="ECO:0000259" key="4">
    <source>
        <dbReference type="Pfam" id="PF02668"/>
    </source>
</evidence>
<evidence type="ECO:0000256" key="3">
    <source>
        <dbReference type="SAM" id="MobiDB-lite"/>
    </source>
</evidence>
<organism evidence="5 6">
    <name type="scientific">Mixia osmundae (strain CBS 9802 / IAM 14324 / JCM 22182 / KY 12970)</name>
    <dbReference type="NCBI Taxonomy" id="764103"/>
    <lineage>
        <taxon>Eukaryota</taxon>
        <taxon>Fungi</taxon>
        <taxon>Dikarya</taxon>
        <taxon>Basidiomycota</taxon>
        <taxon>Pucciniomycotina</taxon>
        <taxon>Mixiomycetes</taxon>
        <taxon>Mixiales</taxon>
        <taxon>Mixiaceae</taxon>
        <taxon>Mixia</taxon>
    </lineage>
</organism>
<dbReference type="GO" id="GO:0017000">
    <property type="term" value="P:antibiotic biosynthetic process"/>
    <property type="evidence" value="ECO:0007669"/>
    <property type="project" value="UniProtKB-KW"/>
</dbReference>
<reference evidence="5 6" key="1">
    <citation type="journal article" date="2011" name="J. Gen. Appl. Microbiol.">
        <title>Draft genome sequencing of the enigmatic basidiomycete Mixia osmundae.</title>
        <authorList>
            <person name="Nishida H."/>
            <person name="Nagatsuka Y."/>
            <person name="Sugiyama J."/>
        </authorList>
    </citation>
    <scope>NUCLEOTIDE SEQUENCE [LARGE SCALE GENOMIC DNA]</scope>
    <source>
        <strain evidence="6">CBS 9802 / IAM 14324 / JCM 22182 / KY 12970</strain>
    </source>
</reference>
<dbReference type="Pfam" id="PF02668">
    <property type="entry name" value="TauD"/>
    <property type="match status" value="1"/>
</dbReference>
<name>G7DYM9_MIXOS</name>
<dbReference type="EMBL" id="BABT02000062">
    <property type="protein sequence ID" value="GAA95689.1"/>
    <property type="molecule type" value="Genomic_DNA"/>
</dbReference>
<feature type="domain" description="TauD/TfdA-like" evidence="4">
    <location>
        <begin position="70"/>
        <end position="333"/>
    </location>
</feature>
<dbReference type="PANTHER" id="PTHR10696">
    <property type="entry name" value="GAMMA-BUTYROBETAINE HYDROXYLASE-RELATED"/>
    <property type="match status" value="1"/>
</dbReference>
<accession>G7DYM9</accession>
<keyword evidence="1" id="KW-0560">Oxidoreductase</keyword>